<evidence type="ECO:0000313" key="1">
    <source>
        <dbReference type="EMBL" id="ATW59534.1"/>
    </source>
</evidence>
<organism evidence="1 2">
    <name type="scientific">Lactobacillus phage Lenus</name>
    <dbReference type="NCBI Taxonomy" id="2053682"/>
    <lineage>
        <taxon>Viruses</taxon>
        <taxon>Duplodnaviria</taxon>
        <taxon>Heunggongvirae</taxon>
        <taxon>Uroviricota</taxon>
        <taxon>Caudoviricetes</taxon>
        <taxon>Tybeckvirinae</taxon>
        <taxon>Lenusvirus</taxon>
        <taxon>Lenusvirus lenus</taxon>
    </lineage>
</organism>
<reference evidence="1 2" key="1">
    <citation type="submission" date="2017-10" db="EMBL/GenBank/DDBJ databases">
        <title>Isolation and characterisation of Lactobacillus bacteriophages that infect wine-derived L. plantarum strains.</title>
        <authorList>
            <person name="Kyrkou I."/>
            <person name="Hestbjerg Hansen L."/>
        </authorList>
    </citation>
    <scope>NUCLEOTIDE SEQUENCE [LARGE SCALE GENOMIC DNA]</scope>
</reference>
<sequence>MTKSRNVYQLENFEHMMQRERDLNLDVIKVSARSDNQANSACNLLKKLYYYLDWMTQRAVASYANKNDDSSDDINFDDDEYNNRLSHIVYQQINHEAPQFTILGYEHDFLEPIKDILNRFRMEVQILLSYVGAGDPTPENYTIANVVGFMQEMQTTINNFLSGELNYNK</sequence>
<dbReference type="RefSeq" id="YP_009795964.1">
    <property type="nucleotide sequence ID" value="NC_047897.1"/>
</dbReference>
<dbReference type="KEGG" id="vg:54986225"/>
<keyword evidence="2" id="KW-1185">Reference proteome</keyword>
<proteinExistence type="predicted"/>
<protein>
    <submittedName>
        <fullName evidence="1">Uncharacterized protein</fullName>
    </submittedName>
</protein>
<dbReference type="GeneID" id="54986225"/>
<name>A0A2H4PBC4_9CAUD</name>
<accession>A0A2H4PBC4</accession>
<evidence type="ECO:0000313" key="2">
    <source>
        <dbReference type="Proteomes" id="UP000241560"/>
    </source>
</evidence>
<dbReference type="EMBL" id="MG252693">
    <property type="protein sequence ID" value="ATW59534.1"/>
    <property type="molecule type" value="Genomic_DNA"/>
</dbReference>
<dbReference type="Proteomes" id="UP000241560">
    <property type="component" value="Segment"/>
</dbReference>